<organism evidence="1 2">
    <name type="scientific">Sphagnurus paluster</name>
    <dbReference type="NCBI Taxonomy" id="117069"/>
    <lineage>
        <taxon>Eukaryota</taxon>
        <taxon>Fungi</taxon>
        <taxon>Dikarya</taxon>
        <taxon>Basidiomycota</taxon>
        <taxon>Agaricomycotina</taxon>
        <taxon>Agaricomycetes</taxon>
        <taxon>Agaricomycetidae</taxon>
        <taxon>Agaricales</taxon>
        <taxon>Tricholomatineae</taxon>
        <taxon>Lyophyllaceae</taxon>
        <taxon>Sphagnurus</taxon>
    </lineage>
</organism>
<accession>A0A9P7KMU3</accession>
<name>A0A9P7KMU3_9AGAR</name>
<dbReference type="InterPro" id="IPR036259">
    <property type="entry name" value="MFS_trans_sf"/>
</dbReference>
<dbReference type="Gene3D" id="1.20.1250.20">
    <property type="entry name" value="MFS general substrate transporter like domains"/>
    <property type="match status" value="1"/>
</dbReference>
<dbReference type="Proteomes" id="UP000717328">
    <property type="component" value="Unassembled WGS sequence"/>
</dbReference>
<gene>
    <name evidence="1" type="primary">HXT1</name>
    <name evidence="1" type="ORF">H0H81_006861</name>
</gene>
<dbReference type="AlphaFoldDB" id="A0A9P7KMU3"/>
<protein>
    <submittedName>
        <fullName evidence="1">Hexose transporter hxt1</fullName>
    </submittedName>
</protein>
<evidence type="ECO:0000313" key="2">
    <source>
        <dbReference type="Proteomes" id="UP000717328"/>
    </source>
</evidence>
<proteinExistence type="predicted"/>
<reference evidence="1" key="1">
    <citation type="submission" date="2021-02" db="EMBL/GenBank/DDBJ databases">
        <authorList>
            <person name="Nieuwenhuis M."/>
            <person name="Van De Peppel L.J.J."/>
        </authorList>
    </citation>
    <scope>NUCLEOTIDE SEQUENCE</scope>
    <source>
        <strain evidence="1">D49</strain>
    </source>
</reference>
<dbReference type="EMBL" id="JABCKI010000018">
    <property type="protein sequence ID" value="KAG5654150.1"/>
    <property type="molecule type" value="Genomic_DNA"/>
</dbReference>
<sequence>MLLFGYVYVYLFIPETKGLSLEEVDEMYRSGVKPWNSANWKPHLVQELKESDHDSAEKQST</sequence>
<dbReference type="OrthoDB" id="3042511at2759"/>
<comment type="caution">
    <text evidence="1">The sequence shown here is derived from an EMBL/GenBank/DDBJ whole genome shotgun (WGS) entry which is preliminary data.</text>
</comment>
<keyword evidence="2" id="KW-1185">Reference proteome</keyword>
<reference evidence="1" key="2">
    <citation type="submission" date="2021-10" db="EMBL/GenBank/DDBJ databases">
        <title>Phylogenomics reveals ancestral predisposition of the termite-cultivated fungus Termitomyces towards a domesticated lifestyle.</title>
        <authorList>
            <person name="Auxier B."/>
            <person name="Grum-Grzhimaylo A."/>
            <person name="Cardenas M.E."/>
            <person name="Lodge J.D."/>
            <person name="Laessoe T."/>
            <person name="Pedersen O."/>
            <person name="Smith M.E."/>
            <person name="Kuyper T.W."/>
            <person name="Franco-Molano E.A."/>
            <person name="Baroni T.J."/>
            <person name="Aanen D.K."/>
        </authorList>
    </citation>
    <scope>NUCLEOTIDE SEQUENCE</scope>
    <source>
        <strain evidence="1">D49</strain>
    </source>
</reference>
<evidence type="ECO:0000313" key="1">
    <source>
        <dbReference type="EMBL" id="KAG5654150.1"/>
    </source>
</evidence>